<feature type="domain" description="ABC transmembrane type-1" evidence="8">
    <location>
        <begin position="91"/>
        <end position="304"/>
    </location>
</feature>
<dbReference type="InterPro" id="IPR051393">
    <property type="entry name" value="ABC_transporter_permease"/>
</dbReference>
<name>A0A0E4CYG4_9BACL</name>
<feature type="transmembrane region" description="Helical" evidence="7">
    <location>
        <begin position="177"/>
        <end position="200"/>
    </location>
</feature>
<evidence type="ECO:0000313" key="9">
    <source>
        <dbReference type="EMBL" id="CQR57401.1"/>
    </source>
</evidence>
<organism evidence="9 10">
    <name type="scientific">Paenibacillus riograndensis SBR5</name>
    <dbReference type="NCBI Taxonomy" id="1073571"/>
    <lineage>
        <taxon>Bacteria</taxon>
        <taxon>Bacillati</taxon>
        <taxon>Bacillota</taxon>
        <taxon>Bacilli</taxon>
        <taxon>Bacillales</taxon>
        <taxon>Paenibacillaceae</taxon>
        <taxon>Paenibacillus</taxon>
        <taxon>Paenibacillus sonchi group</taxon>
    </lineage>
</organism>
<evidence type="ECO:0000313" key="10">
    <source>
        <dbReference type="Proteomes" id="UP000033163"/>
    </source>
</evidence>
<dbReference type="Pfam" id="PF00528">
    <property type="entry name" value="BPD_transp_1"/>
    <property type="match status" value="1"/>
</dbReference>
<dbReference type="RefSeq" id="WP_020428053.1">
    <property type="nucleotide sequence ID" value="NZ_AGBD01000550.1"/>
</dbReference>
<keyword evidence="4 7" id="KW-0812">Transmembrane</keyword>
<dbReference type="GO" id="GO:0055085">
    <property type="term" value="P:transmembrane transport"/>
    <property type="evidence" value="ECO:0007669"/>
    <property type="project" value="InterPro"/>
</dbReference>
<evidence type="ECO:0000256" key="5">
    <source>
        <dbReference type="ARBA" id="ARBA00022989"/>
    </source>
</evidence>
<dbReference type="PANTHER" id="PTHR30193:SF37">
    <property type="entry name" value="INNER MEMBRANE ABC TRANSPORTER PERMEASE PROTEIN YCJO"/>
    <property type="match status" value="1"/>
</dbReference>
<feature type="transmembrane region" description="Helical" evidence="7">
    <location>
        <begin position="30"/>
        <end position="53"/>
    </location>
</feature>
<keyword evidence="2 7" id="KW-0813">Transport</keyword>
<comment type="subcellular location">
    <subcellularLocation>
        <location evidence="1 7">Cell membrane</location>
        <topology evidence="1 7">Multi-pass membrane protein</topology>
    </subcellularLocation>
</comment>
<dbReference type="GO" id="GO:0005886">
    <property type="term" value="C:plasma membrane"/>
    <property type="evidence" value="ECO:0007669"/>
    <property type="project" value="UniProtKB-SubCell"/>
</dbReference>
<dbReference type="KEGG" id="pri:PRIO_4999"/>
<sequence>MEVIPTEGTVKRFGKPGTGRMRKQSFYDNIAGYLFISPMLILTTTLVIIPILLSGVISFSDWNFVSGIEGFHFVGVDNYTRLMQDESFHRSLINNLIMIAVVPVAMFLALVLAALINKATYFKTFFKVIYFMPFISSFVAIALLWRVLYHPNNGPINGFLRSIGVENPPLWLADPKFALISVMIIMVWTSLGFNMVIYLAGLQNISRDLYEAADVDGATPLRQFFRITLPLLSPTSFFLLITGIVGSFKVFDLIMVLTNGGPAGSTSVIVFYLYEVAFINLESGYASAMGIILLILILLVTLIQWVGQKKWVNY</sequence>
<evidence type="ECO:0000256" key="3">
    <source>
        <dbReference type="ARBA" id="ARBA00022475"/>
    </source>
</evidence>
<comment type="similarity">
    <text evidence="7">Belongs to the binding-protein-dependent transport system permease family.</text>
</comment>
<protein>
    <submittedName>
        <fullName evidence="9">Binding-protein-dependent transport system inner membrane protein</fullName>
    </submittedName>
</protein>
<evidence type="ECO:0000256" key="2">
    <source>
        <dbReference type="ARBA" id="ARBA00022448"/>
    </source>
</evidence>
<dbReference type="CDD" id="cd06261">
    <property type="entry name" value="TM_PBP2"/>
    <property type="match status" value="1"/>
</dbReference>
<proteinExistence type="inferred from homology"/>
<evidence type="ECO:0000256" key="1">
    <source>
        <dbReference type="ARBA" id="ARBA00004651"/>
    </source>
</evidence>
<dbReference type="InterPro" id="IPR035906">
    <property type="entry name" value="MetI-like_sf"/>
</dbReference>
<reference evidence="10" key="1">
    <citation type="submission" date="2015-03" db="EMBL/GenBank/DDBJ databases">
        <authorList>
            <person name="Wibberg D."/>
        </authorList>
    </citation>
    <scope>NUCLEOTIDE SEQUENCE [LARGE SCALE GENOMIC DNA]</scope>
</reference>
<dbReference type="EMBL" id="LN831776">
    <property type="protein sequence ID" value="CQR57401.1"/>
    <property type="molecule type" value="Genomic_DNA"/>
</dbReference>
<evidence type="ECO:0000256" key="7">
    <source>
        <dbReference type="RuleBase" id="RU363032"/>
    </source>
</evidence>
<gene>
    <name evidence="9" type="ORF">PRIO_4999</name>
</gene>
<dbReference type="HOGENOM" id="CLU_016047_0_2_9"/>
<feature type="transmembrane region" description="Helical" evidence="7">
    <location>
        <begin position="229"/>
        <end position="248"/>
    </location>
</feature>
<feature type="transmembrane region" description="Helical" evidence="7">
    <location>
        <begin position="286"/>
        <end position="307"/>
    </location>
</feature>
<dbReference type="AlphaFoldDB" id="A0A0E4CYG4"/>
<keyword evidence="3" id="KW-1003">Cell membrane</keyword>
<keyword evidence="6 7" id="KW-0472">Membrane</keyword>
<feature type="transmembrane region" description="Helical" evidence="7">
    <location>
        <begin position="254"/>
        <end position="274"/>
    </location>
</feature>
<dbReference type="InterPro" id="IPR000515">
    <property type="entry name" value="MetI-like"/>
</dbReference>
<dbReference type="SUPFAM" id="SSF161098">
    <property type="entry name" value="MetI-like"/>
    <property type="match status" value="1"/>
</dbReference>
<feature type="transmembrane region" description="Helical" evidence="7">
    <location>
        <begin position="128"/>
        <end position="148"/>
    </location>
</feature>
<evidence type="ECO:0000259" key="8">
    <source>
        <dbReference type="PROSITE" id="PS50928"/>
    </source>
</evidence>
<accession>A0A0E4CYG4</accession>
<evidence type="ECO:0000256" key="6">
    <source>
        <dbReference type="ARBA" id="ARBA00023136"/>
    </source>
</evidence>
<keyword evidence="5 7" id="KW-1133">Transmembrane helix</keyword>
<dbReference type="PANTHER" id="PTHR30193">
    <property type="entry name" value="ABC TRANSPORTER PERMEASE PROTEIN"/>
    <property type="match status" value="1"/>
</dbReference>
<dbReference type="PATRIC" id="fig|1073571.4.peg.5372"/>
<feature type="transmembrane region" description="Helical" evidence="7">
    <location>
        <begin position="92"/>
        <end position="116"/>
    </location>
</feature>
<evidence type="ECO:0000256" key="4">
    <source>
        <dbReference type="ARBA" id="ARBA00022692"/>
    </source>
</evidence>
<dbReference type="Proteomes" id="UP000033163">
    <property type="component" value="Chromosome I"/>
</dbReference>
<dbReference type="Gene3D" id="1.10.3720.10">
    <property type="entry name" value="MetI-like"/>
    <property type="match status" value="1"/>
</dbReference>
<dbReference type="PROSITE" id="PS50928">
    <property type="entry name" value="ABC_TM1"/>
    <property type="match status" value="1"/>
</dbReference>